<accession>A0A3S5ISC0</accession>
<dbReference type="GeneID" id="40325427"/>
<sequence length="170" mass="19002">MLPADQLSAYLLLVSSCISTPLRRSIRMSVLRGASQKGQIHSFALAPTMQRVHHPPQRTRQTRNRSDMHWSKGKRQVKTPLEQFSGLNLPSAAAAATRPTPESVGSVVGSVRCKHWHVNAPALSKEYALPQTTRHDASERSEYYWSIKNHLPQRADITTCHSSTTDSHNN</sequence>
<feature type="region of interest" description="Disordered" evidence="1">
    <location>
        <begin position="51"/>
        <end position="75"/>
    </location>
</feature>
<keyword evidence="3" id="KW-1185">Reference proteome</keyword>
<dbReference type="RefSeq" id="XP_029241642.1">
    <property type="nucleotide sequence ID" value="XM_029378533.1"/>
</dbReference>
<evidence type="ECO:0000313" key="3">
    <source>
        <dbReference type="Proteomes" id="UP000283634"/>
    </source>
</evidence>
<evidence type="ECO:0000313" key="2">
    <source>
        <dbReference type="EMBL" id="RNF10567.1"/>
    </source>
</evidence>
<organism evidence="2 3">
    <name type="scientific">Trypanosoma rangeli</name>
    <dbReference type="NCBI Taxonomy" id="5698"/>
    <lineage>
        <taxon>Eukaryota</taxon>
        <taxon>Discoba</taxon>
        <taxon>Euglenozoa</taxon>
        <taxon>Kinetoplastea</taxon>
        <taxon>Metakinetoplastina</taxon>
        <taxon>Trypanosomatida</taxon>
        <taxon>Trypanosomatidae</taxon>
        <taxon>Trypanosoma</taxon>
        <taxon>Herpetosoma</taxon>
    </lineage>
</organism>
<dbReference type="Proteomes" id="UP000283634">
    <property type="component" value="Unassembled WGS sequence"/>
</dbReference>
<evidence type="ECO:0000256" key="1">
    <source>
        <dbReference type="SAM" id="MobiDB-lite"/>
    </source>
</evidence>
<comment type="caution">
    <text evidence="2">The sequence shown here is derived from an EMBL/GenBank/DDBJ whole genome shotgun (WGS) entry which is preliminary data.</text>
</comment>
<dbReference type="EMBL" id="MKGL01000030">
    <property type="protein sequence ID" value="RNF10567.1"/>
    <property type="molecule type" value="Genomic_DNA"/>
</dbReference>
<gene>
    <name evidence="2" type="ORF">TraAM80_01494</name>
</gene>
<protein>
    <submittedName>
        <fullName evidence="2">Uncharacterized protein</fullName>
    </submittedName>
</protein>
<proteinExistence type="predicted"/>
<reference evidence="2 3" key="1">
    <citation type="journal article" date="2018" name="BMC Genomics">
        <title>Genomic comparison of Trypanosoma conorhini and Trypanosoma rangeli to Trypanosoma cruzi strains of high and low virulence.</title>
        <authorList>
            <person name="Bradwell K.R."/>
            <person name="Koparde V.N."/>
            <person name="Matveyev A.V."/>
            <person name="Serrano M.G."/>
            <person name="Alves J.M."/>
            <person name="Parikh H."/>
            <person name="Huang B."/>
            <person name="Lee V."/>
            <person name="Espinosa-Alvarez O."/>
            <person name="Ortiz P.A."/>
            <person name="Costa-Martins A.G."/>
            <person name="Teixeira M.M."/>
            <person name="Buck G.A."/>
        </authorList>
    </citation>
    <scope>NUCLEOTIDE SEQUENCE [LARGE SCALE GENOMIC DNA]</scope>
    <source>
        <strain evidence="2 3">AM80</strain>
    </source>
</reference>
<dbReference type="AlphaFoldDB" id="A0A3S5ISC0"/>
<name>A0A3S5ISC0_TRYRA</name>
<feature type="compositionally biased region" description="Basic residues" evidence="1">
    <location>
        <begin position="51"/>
        <end position="63"/>
    </location>
</feature>